<dbReference type="GO" id="GO:0004577">
    <property type="term" value="F:N-acetylglucosaminyldiphosphodolichol N-acetylglucosaminyltransferase activity"/>
    <property type="evidence" value="ECO:0007669"/>
    <property type="project" value="TreeGrafter"/>
</dbReference>
<dbReference type="EMBL" id="CAKKLH010000014">
    <property type="protein sequence ID" value="CAH0099192.1"/>
    <property type="molecule type" value="Genomic_DNA"/>
</dbReference>
<dbReference type="GO" id="GO:0043541">
    <property type="term" value="C:UDP-N-acetylglucosamine transferase complex"/>
    <property type="evidence" value="ECO:0007669"/>
    <property type="project" value="TreeGrafter"/>
</dbReference>
<keyword evidence="6 8" id="KW-1133">Transmembrane helix</keyword>
<reference evidence="9" key="1">
    <citation type="submission" date="2021-11" db="EMBL/GenBank/DDBJ databases">
        <authorList>
            <person name="Schell T."/>
        </authorList>
    </citation>
    <scope>NUCLEOTIDE SEQUENCE</scope>
    <source>
        <strain evidence="9">M5</strain>
    </source>
</reference>
<dbReference type="Pfam" id="PF08660">
    <property type="entry name" value="Alg14"/>
    <property type="match status" value="1"/>
</dbReference>
<dbReference type="GO" id="GO:0006488">
    <property type="term" value="P:dolichol-linked oligosaccharide biosynthetic process"/>
    <property type="evidence" value="ECO:0007669"/>
    <property type="project" value="InterPro"/>
</dbReference>
<proteinExistence type="inferred from homology"/>
<dbReference type="Proteomes" id="UP000789390">
    <property type="component" value="Unassembled WGS sequence"/>
</dbReference>
<keyword evidence="10" id="KW-1185">Reference proteome</keyword>
<dbReference type="SUPFAM" id="SSF53756">
    <property type="entry name" value="UDP-Glycosyltransferase/glycogen phosphorylase"/>
    <property type="match status" value="1"/>
</dbReference>
<keyword evidence="5" id="KW-0256">Endoplasmic reticulum</keyword>
<dbReference type="InterPro" id="IPR013969">
    <property type="entry name" value="Oligosacch_biosynth_Alg14"/>
</dbReference>
<dbReference type="PANTHER" id="PTHR12154">
    <property type="entry name" value="GLYCOSYL TRANSFERASE-RELATED"/>
    <property type="match status" value="1"/>
</dbReference>
<organism evidence="9 10">
    <name type="scientific">Daphnia galeata</name>
    <dbReference type="NCBI Taxonomy" id="27404"/>
    <lineage>
        <taxon>Eukaryota</taxon>
        <taxon>Metazoa</taxon>
        <taxon>Ecdysozoa</taxon>
        <taxon>Arthropoda</taxon>
        <taxon>Crustacea</taxon>
        <taxon>Branchiopoda</taxon>
        <taxon>Diplostraca</taxon>
        <taxon>Cladocera</taxon>
        <taxon>Anomopoda</taxon>
        <taxon>Daphniidae</taxon>
        <taxon>Daphnia</taxon>
    </lineage>
</organism>
<comment type="caution">
    <text evidence="9">The sequence shown here is derived from an EMBL/GenBank/DDBJ whole genome shotgun (WGS) entry which is preliminary data.</text>
</comment>
<keyword evidence="7 8" id="KW-0472">Membrane</keyword>
<evidence type="ECO:0000313" key="10">
    <source>
        <dbReference type="Proteomes" id="UP000789390"/>
    </source>
</evidence>
<evidence type="ECO:0000256" key="8">
    <source>
        <dbReference type="SAM" id="Phobius"/>
    </source>
</evidence>
<gene>
    <name evidence="9" type="ORF">DGAL_LOCUS1306</name>
</gene>
<evidence type="ECO:0000256" key="4">
    <source>
        <dbReference type="ARBA" id="ARBA00022692"/>
    </source>
</evidence>
<dbReference type="PANTHER" id="PTHR12154:SF4">
    <property type="entry name" value="UDP-N-ACETYLGLUCOSAMINE TRANSFERASE SUBUNIT ALG14 HOMOLOG"/>
    <property type="match status" value="1"/>
</dbReference>
<evidence type="ECO:0000256" key="3">
    <source>
        <dbReference type="ARBA" id="ARBA00017467"/>
    </source>
</evidence>
<dbReference type="AlphaFoldDB" id="A0A8J2WF43"/>
<evidence type="ECO:0000256" key="7">
    <source>
        <dbReference type="ARBA" id="ARBA00023136"/>
    </source>
</evidence>
<name>A0A8J2WF43_9CRUS</name>
<comment type="subcellular location">
    <subcellularLocation>
        <location evidence="1">Endoplasmic reticulum membrane</location>
        <topology evidence="1">Single-pass membrane protein</topology>
    </subcellularLocation>
</comment>
<feature type="transmembrane region" description="Helical" evidence="8">
    <location>
        <begin position="7"/>
        <end position="28"/>
    </location>
</feature>
<accession>A0A8J2WF43</accession>
<dbReference type="OrthoDB" id="17098at2759"/>
<sequence>MITFWQTIVFIIIAYVSCVVIHLVKVILFKDRLGESLWPTNRQKPVKILIVMGSGGHTGEMLRLLYTLDFRHFSPRLYLVARTDDMSAQRVQQLESSHVSTADSFQTVAISRSREVHQSWISTILSFVQSTLDSLRILLSYQPDLILCNGPGTCVPPCLVALLLRVLWIKRSTIVFVESICRVNTLSLTGKLMVHLLADRSIVQWPELHAKYPQTVFLGRLV</sequence>
<protein>
    <recommendedName>
        <fullName evidence="3">UDP-N-acetylglucosamine transferase subunit ALG14</fullName>
    </recommendedName>
</protein>
<evidence type="ECO:0000313" key="9">
    <source>
        <dbReference type="EMBL" id="CAH0099192.1"/>
    </source>
</evidence>
<keyword evidence="4 8" id="KW-0812">Transmembrane</keyword>
<evidence type="ECO:0000256" key="6">
    <source>
        <dbReference type="ARBA" id="ARBA00022989"/>
    </source>
</evidence>
<evidence type="ECO:0000256" key="1">
    <source>
        <dbReference type="ARBA" id="ARBA00004389"/>
    </source>
</evidence>
<dbReference type="Gene3D" id="3.40.50.2000">
    <property type="entry name" value="Glycogen Phosphorylase B"/>
    <property type="match status" value="1"/>
</dbReference>
<comment type="similarity">
    <text evidence="2">Belongs to the ALG14 family.</text>
</comment>
<evidence type="ECO:0000256" key="5">
    <source>
        <dbReference type="ARBA" id="ARBA00022824"/>
    </source>
</evidence>
<evidence type="ECO:0000256" key="2">
    <source>
        <dbReference type="ARBA" id="ARBA00009731"/>
    </source>
</evidence>